<organism evidence="1 2">
    <name type="scientific">Ceratitis capitata</name>
    <name type="common">Mediterranean fruit fly</name>
    <name type="synonym">Tephritis capitata</name>
    <dbReference type="NCBI Taxonomy" id="7213"/>
    <lineage>
        <taxon>Eukaryota</taxon>
        <taxon>Metazoa</taxon>
        <taxon>Ecdysozoa</taxon>
        <taxon>Arthropoda</taxon>
        <taxon>Hexapoda</taxon>
        <taxon>Insecta</taxon>
        <taxon>Pterygota</taxon>
        <taxon>Neoptera</taxon>
        <taxon>Endopterygota</taxon>
        <taxon>Diptera</taxon>
        <taxon>Brachycera</taxon>
        <taxon>Muscomorpha</taxon>
        <taxon>Tephritoidea</taxon>
        <taxon>Tephritidae</taxon>
        <taxon>Ceratitis</taxon>
        <taxon>Ceratitis</taxon>
    </lineage>
</organism>
<evidence type="ECO:0000313" key="2">
    <source>
        <dbReference type="Proteomes" id="UP000606786"/>
    </source>
</evidence>
<accession>A0A811UR36</accession>
<dbReference type="EMBL" id="CAJHJT010000023">
    <property type="protein sequence ID" value="CAD7001171.1"/>
    <property type="molecule type" value="Genomic_DNA"/>
</dbReference>
<gene>
    <name evidence="1" type="ORF">CCAP1982_LOCUS9669</name>
</gene>
<evidence type="ECO:0000313" key="1">
    <source>
        <dbReference type="EMBL" id="CAD7001171.1"/>
    </source>
</evidence>
<protein>
    <submittedName>
        <fullName evidence="1">(Mediterranean fruit fly) hypothetical protein</fullName>
    </submittedName>
</protein>
<reference evidence="1" key="1">
    <citation type="submission" date="2020-11" db="EMBL/GenBank/DDBJ databases">
        <authorList>
            <person name="Whitehead M."/>
        </authorList>
    </citation>
    <scope>NUCLEOTIDE SEQUENCE</scope>
    <source>
        <strain evidence="1">EGII</strain>
    </source>
</reference>
<proteinExistence type="predicted"/>
<comment type="caution">
    <text evidence="1">The sequence shown here is derived from an EMBL/GenBank/DDBJ whole genome shotgun (WGS) entry which is preliminary data.</text>
</comment>
<dbReference type="Proteomes" id="UP000606786">
    <property type="component" value="Unassembled WGS sequence"/>
</dbReference>
<sequence>MTFSAVFGAAKKRVGRSPVCQGQNAPGLKMLIYPCHTFLILFCFAHKKSEFNVMFDYYVGGLLPSWTIADWYSYYMATVVLYQIDQQTTGGKIGGPGKIVQIDETQFG</sequence>
<dbReference type="AlphaFoldDB" id="A0A811UR36"/>
<keyword evidence="2" id="KW-1185">Reference proteome</keyword>
<name>A0A811UR36_CERCA</name>